<evidence type="ECO:0000259" key="2">
    <source>
        <dbReference type="PROSITE" id="PS50043"/>
    </source>
</evidence>
<dbReference type="EMBL" id="CAFBMB010000038">
    <property type="protein sequence ID" value="CAB4895892.1"/>
    <property type="molecule type" value="Genomic_DNA"/>
</dbReference>
<keyword evidence="1" id="KW-0238">DNA-binding</keyword>
<evidence type="ECO:0000313" key="4">
    <source>
        <dbReference type="EMBL" id="CAB4895892.1"/>
    </source>
</evidence>
<dbReference type="AlphaFoldDB" id="A0A6J7FJU0"/>
<dbReference type="PANTHER" id="PTHR43214">
    <property type="entry name" value="TWO-COMPONENT RESPONSE REGULATOR"/>
    <property type="match status" value="1"/>
</dbReference>
<dbReference type="InterPro" id="IPR016032">
    <property type="entry name" value="Sig_transdc_resp-reg_C-effctor"/>
</dbReference>
<name>A0A6J7FJU0_9ZZZZ</name>
<reference evidence="4" key="1">
    <citation type="submission" date="2020-05" db="EMBL/GenBank/DDBJ databases">
        <authorList>
            <person name="Chiriac C."/>
            <person name="Salcher M."/>
            <person name="Ghai R."/>
            <person name="Kavagutti S V."/>
        </authorList>
    </citation>
    <scope>NUCLEOTIDE SEQUENCE</scope>
</reference>
<dbReference type="InterPro" id="IPR011006">
    <property type="entry name" value="CheY-like_superfamily"/>
</dbReference>
<evidence type="ECO:0000259" key="3">
    <source>
        <dbReference type="PROSITE" id="PS50110"/>
    </source>
</evidence>
<dbReference type="Gene3D" id="3.40.50.2300">
    <property type="match status" value="1"/>
</dbReference>
<dbReference type="Pfam" id="PF00196">
    <property type="entry name" value="GerE"/>
    <property type="match status" value="1"/>
</dbReference>
<protein>
    <submittedName>
        <fullName evidence="4">Unannotated protein</fullName>
    </submittedName>
</protein>
<dbReference type="SMART" id="SM00421">
    <property type="entry name" value="HTH_LUXR"/>
    <property type="match status" value="1"/>
</dbReference>
<dbReference type="PROSITE" id="PS50043">
    <property type="entry name" value="HTH_LUXR_2"/>
    <property type="match status" value="1"/>
</dbReference>
<dbReference type="InterPro" id="IPR039420">
    <property type="entry name" value="WalR-like"/>
</dbReference>
<dbReference type="CDD" id="cd06170">
    <property type="entry name" value="LuxR_C_like"/>
    <property type="match status" value="1"/>
</dbReference>
<dbReference type="InterPro" id="IPR001789">
    <property type="entry name" value="Sig_transdc_resp-reg_receiver"/>
</dbReference>
<organism evidence="4">
    <name type="scientific">freshwater metagenome</name>
    <dbReference type="NCBI Taxonomy" id="449393"/>
    <lineage>
        <taxon>unclassified sequences</taxon>
        <taxon>metagenomes</taxon>
        <taxon>ecological metagenomes</taxon>
    </lineage>
</organism>
<dbReference type="SMART" id="SM00448">
    <property type="entry name" value="REC"/>
    <property type="match status" value="1"/>
</dbReference>
<gene>
    <name evidence="4" type="ORF">UFOPK3516_00683</name>
</gene>
<dbReference type="SUPFAM" id="SSF46894">
    <property type="entry name" value="C-terminal effector domain of the bipartite response regulators"/>
    <property type="match status" value="1"/>
</dbReference>
<proteinExistence type="predicted"/>
<feature type="domain" description="HTH luxR-type" evidence="2">
    <location>
        <begin position="145"/>
        <end position="210"/>
    </location>
</feature>
<dbReference type="GO" id="GO:0000160">
    <property type="term" value="P:phosphorelay signal transduction system"/>
    <property type="evidence" value="ECO:0007669"/>
    <property type="project" value="InterPro"/>
</dbReference>
<dbReference type="Pfam" id="PF00072">
    <property type="entry name" value="Response_reg"/>
    <property type="match status" value="1"/>
</dbReference>
<dbReference type="PROSITE" id="PS50110">
    <property type="entry name" value="RESPONSE_REGULATORY"/>
    <property type="match status" value="1"/>
</dbReference>
<dbReference type="GO" id="GO:0006355">
    <property type="term" value="P:regulation of DNA-templated transcription"/>
    <property type="evidence" value="ECO:0007669"/>
    <property type="project" value="InterPro"/>
</dbReference>
<evidence type="ECO:0000256" key="1">
    <source>
        <dbReference type="ARBA" id="ARBA00023125"/>
    </source>
</evidence>
<feature type="domain" description="Response regulatory" evidence="3">
    <location>
        <begin position="7"/>
        <end position="125"/>
    </location>
</feature>
<dbReference type="GO" id="GO:0003677">
    <property type="term" value="F:DNA binding"/>
    <property type="evidence" value="ECO:0007669"/>
    <property type="project" value="UniProtKB-KW"/>
</dbReference>
<dbReference type="PRINTS" id="PR00038">
    <property type="entry name" value="HTHLUXR"/>
</dbReference>
<sequence>MQKETIRIAVVEDHQLYRDLLVAALDNDEHISVVASASGSAEARSLIKPGDVDVAVLDIELSDGNGIGLGVALRRADEKLRIVLVSAQDMIEVLATLPEDERKHWSYLSKSSSTSLGILVDTICKAHAGQSVLDPELMLRSAARPGTSVGSLTTRQFEILRLVATGLSNQSVAELLGIASNSVVNHLSSIYATLGIPEGNNARVSAVLEFINDTTRRA</sequence>
<dbReference type="InterPro" id="IPR000792">
    <property type="entry name" value="Tscrpt_reg_LuxR_C"/>
</dbReference>
<accession>A0A6J7FJU0</accession>
<dbReference type="SUPFAM" id="SSF52172">
    <property type="entry name" value="CheY-like"/>
    <property type="match status" value="1"/>
</dbReference>